<dbReference type="Gene3D" id="1.25.40.20">
    <property type="entry name" value="Ankyrin repeat-containing domain"/>
    <property type="match status" value="1"/>
</dbReference>
<proteinExistence type="predicted"/>
<dbReference type="RefSeq" id="WP_343951749.1">
    <property type="nucleotide sequence ID" value="NZ_BAAAHQ010000023.1"/>
</dbReference>
<evidence type="ECO:0000313" key="2">
    <source>
        <dbReference type="EMBL" id="GAA0935300.1"/>
    </source>
</evidence>
<keyword evidence="3" id="KW-1185">Reference proteome</keyword>
<gene>
    <name evidence="2" type="ORF">GCM10009560_43270</name>
</gene>
<sequence>MVTDAFADQLTRTDLRSWARVRRYAVPAWMIEQATERRLAGDWRGACAAAHVNAEIDLARAARELGAAEAGRLAEDLHHLVPDLLHWHLPRSLGGRSVLDPRRSVVLDAYGGQVLHAVTPHMVDGPQWVRLRLGPPGRRTQDWRTARYLWDARRTDELRERHGGRPPFFHLDGTPRPPTSHDEGVSLLLEHGRVETAFAASGVGLEPVDPRWLAALARFPLDLPRLGRELAALGETGDGFFVRWAGLIVHLRTEEGRPIARWEGYGFRLDLPELAAAHWRRLPDLDLLRHGYLGPGDLHPLVRRSLFPEWTGEPTGPPGPEPPRPVRVRCGREWHEVASRDGVLAVPHDEDEIRREPAPAAPGGPIGGCAAARRVWTQGPGWLPKGLRRQRAELFARVRHGDTPAVLWLLEAGVDPRVRDSRGRSLLHHVHLLDHPLLLPRLLAAGLDLEERDRAGRTPLHVAVGDGASEAAVRALTEAGARLDVVDEENMSLRDLIRRNRYAHLGFLADAVHRLDPDLGRANLPGFWVMDDV</sequence>
<accession>A0ABP4AGV8</accession>
<dbReference type="SUPFAM" id="SSF48403">
    <property type="entry name" value="Ankyrin repeat"/>
    <property type="match status" value="1"/>
</dbReference>
<dbReference type="PROSITE" id="PS50297">
    <property type="entry name" value="ANK_REP_REGION"/>
    <property type="match status" value="1"/>
</dbReference>
<comment type="caution">
    <text evidence="2">The sequence shown here is derived from an EMBL/GenBank/DDBJ whole genome shotgun (WGS) entry which is preliminary data.</text>
</comment>
<reference evidence="3" key="1">
    <citation type="journal article" date="2019" name="Int. J. Syst. Evol. Microbiol.">
        <title>The Global Catalogue of Microorganisms (GCM) 10K type strain sequencing project: providing services to taxonomists for standard genome sequencing and annotation.</title>
        <authorList>
            <consortium name="The Broad Institute Genomics Platform"/>
            <consortium name="The Broad Institute Genome Sequencing Center for Infectious Disease"/>
            <person name="Wu L."/>
            <person name="Ma J."/>
        </authorList>
    </citation>
    <scope>NUCLEOTIDE SEQUENCE [LARGE SCALE GENOMIC DNA]</scope>
    <source>
        <strain evidence="3">JCM 11136</strain>
    </source>
</reference>
<name>A0ABP4AGV8_9ACTN</name>
<keyword evidence="1" id="KW-0040">ANK repeat</keyword>
<organism evidence="2 3">
    <name type="scientific">Nonomuraea longicatena</name>
    <dbReference type="NCBI Taxonomy" id="83682"/>
    <lineage>
        <taxon>Bacteria</taxon>
        <taxon>Bacillati</taxon>
        <taxon>Actinomycetota</taxon>
        <taxon>Actinomycetes</taxon>
        <taxon>Streptosporangiales</taxon>
        <taxon>Streptosporangiaceae</taxon>
        <taxon>Nonomuraea</taxon>
    </lineage>
</organism>
<feature type="repeat" description="ANK" evidence="1">
    <location>
        <begin position="455"/>
        <end position="488"/>
    </location>
</feature>
<dbReference type="Pfam" id="PF12796">
    <property type="entry name" value="Ank_2"/>
    <property type="match status" value="1"/>
</dbReference>
<dbReference type="EMBL" id="BAAAHQ010000023">
    <property type="protein sequence ID" value="GAA0935300.1"/>
    <property type="molecule type" value="Genomic_DNA"/>
</dbReference>
<evidence type="ECO:0000256" key="1">
    <source>
        <dbReference type="PROSITE-ProRule" id="PRU00023"/>
    </source>
</evidence>
<dbReference type="InterPro" id="IPR036770">
    <property type="entry name" value="Ankyrin_rpt-contain_sf"/>
</dbReference>
<evidence type="ECO:0008006" key="4">
    <source>
        <dbReference type="Google" id="ProtNLM"/>
    </source>
</evidence>
<evidence type="ECO:0000313" key="3">
    <source>
        <dbReference type="Proteomes" id="UP001501578"/>
    </source>
</evidence>
<dbReference type="InterPro" id="IPR002110">
    <property type="entry name" value="Ankyrin_rpt"/>
</dbReference>
<dbReference type="Proteomes" id="UP001501578">
    <property type="component" value="Unassembled WGS sequence"/>
</dbReference>
<protein>
    <recommendedName>
        <fullName evidence="4">Ankyrin repeat domain-containing protein</fullName>
    </recommendedName>
</protein>
<dbReference type="PROSITE" id="PS50088">
    <property type="entry name" value="ANK_REPEAT"/>
    <property type="match status" value="1"/>
</dbReference>